<dbReference type="GO" id="GO:0007076">
    <property type="term" value="P:mitotic chromosome condensation"/>
    <property type="evidence" value="ECO:0007669"/>
    <property type="project" value="InterPro"/>
</dbReference>
<keyword evidence="5" id="KW-0498">Mitosis</keyword>
<evidence type="ECO:0000259" key="9">
    <source>
        <dbReference type="Pfam" id="PF12719"/>
    </source>
</evidence>
<feature type="region of interest" description="Disordered" evidence="8">
    <location>
        <begin position="760"/>
        <end position="817"/>
    </location>
</feature>
<dbReference type="Pfam" id="PF12719">
    <property type="entry name" value="Cnd3"/>
    <property type="match status" value="1"/>
</dbReference>
<feature type="compositionally biased region" description="Polar residues" evidence="8">
    <location>
        <begin position="772"/>
        <end position="781"/>
    </location>
</feature>
<evidence type="ECO:0000256" key="6">
    <source>
        <dbReference type="ARBA" id="ARBA00023067"/>
    </source>
</evidence>
<sequence length="853" mass="96166">MVRRKKRLVKSGLQQCNESPSSSSPELGYQGEISSEKNHVVSSNCRVTPKKRGPRITVTNDEGILTYLEGKITDAFEIAFNSECETEGSRYASEILLAAYNKVEEQSIDSKAKFKTIFFEKFRYRLSFMVESLVSLDNRCRVLLFIAKFSINQWREGANDFINFLTDFCETLSHCDDPAVRQNVCTLVGFLLKEFGNRNSIGCGDDTISMDLRRKLYAVLVERQLDKVVAVRAEVVKSVTDIQDDEIPNDFVEAIERSPKDVILMGFRDVAAECRLAAVLGLHVVVIAHCDYLIELASSDPVVKVRVAAIRQLASLPLTFLTEEQRMSLLRAVIFDEDPSIRDAVRNVLLSEWLSFVQRLQEKRNKRKNGVRRMSCGQLRTMKPDMEEINCDEPPHMFSGLRDIKYGHGMGSAAQGLLSMLDFCDDSEAEDLCRTVFFSLFDVVRKILHLDMKSLTHFVSSLVNDKTFPEIVSCFSFKGTQVHIWALEASGIVALIAEEVARTVLLEALDAFRSSDESTKISSMDVVTDLILVYGFKEIRSWQHSYDHTDPEPIRSFISSLAKFVRSKTVPHQHSSTTGGEIMSGKVLRDIPVDSKVFKSNQLIMVAAFHELMSAIRKASGDDFVLRIDILGALHLLINTTHPSFLQQAPDIELGSVQAEFMRELLEYLLNHSDDTCVSLYWETASLFDLESFSSADLSEVKKIAQKILEDVIACTGLKSAMANEAHKLIRIIDCALHEIETREAEAKREDCLTELRDKTARSSRYGRRQTPMPTRATTPISSSLSTSLKRKKVTSSVKRSTQQLLNNERSPSPPTVLYTVVTPAARSRPQLSRTAKRIAVGKTRRWLFENDQ</sequence>
<keyword evidence="6" id="KW-0226">DNA condensation</keyword>
<proteinExistence type="inferred from homology"/>
<evidence type="ECO:0000313" key="11">
    <source>
        <dbReference type="WBParaSite" id="ACAC_0000742601-mRNA-1"/>
    </source>
</evidence>
<dbReference type="InterPro" id="IPR027165">
    <property type="entry name" value="CND3"/>
</dbReference>
<feature type="compositionally biased region" description="Polar residues" evidence="8">
    <location>
        <begin position="802"/>
        <end position="811"/>
    </location>
</feature>
<organism evidence="10 11">
    <name type="scientific">Angiostrongylus cantonensis</name>
    <name type="common">Rat lungworm</name>
    <dbReference type="NCBI Taxonomy" id="6313"/>
    <lineage>
        <taxon>Eukaryota</taxon>
        <taxon>Metazoa</taxon>
        <taxon>Ecdysozoa</taxon>
        <taxon>Nematoda</taxon>
        <taxon>Chromadorea</taxon>
        <taxon>Rhabditida</taxon>
        <taxon>Rhabditina</taxon>
        <taxon>Rhabditomorpha</taxon>
        <taxon>Strongyloidea</taxon>
        <taxon>Metastrongylidae</taxon>
        <taxon>Angiostrongylus</taxon>
    </lineage>
</organism>
<feature type="domain" description="Nuclear condensin complex subunit 3 C-terminal" evidence="9">
    <location>
        <begin position="479"/>
        <end position="574"/>
    </location>
</feature>
<evidence type="ECO:0000256" key="7">
    <source>
        <dbReference type="ARBA" id="ARBA00023306"/>
    </source>
</evidence>
<dbReference type="PANTHER" id="PTHR14418">
    <property type="entry name" value="CONDENSIN COMPLEX SUBUNIT 3-RELATED"/>
    <property type="match status" value="1"/>
</dbReference>
<name>A0A158P8T4_ANGCA</name>
<dbReference type="PANTHER" id="PTHR14418:SF5">
    <property type="entry name" value="CONDENSIN COMPLEX SUBUNIT 3"/>
    <property type="match status" value="1"/>
</dbReference>
<dbReference type="GO" id="GO:0051301">
    <property type="term" value="P:cell division"/>
    <property type="evidence" value="ECO:0007669"/>
    <property type="project" value="UniProtKB-KW"/>
</dbReference>
<dbReference type="Gene3D" id="1.25.10.10">
    <property type="entry name" value="Leucine-rich Repeat Variant"/>
    <property type="match status" value="1"/>
</dbReference>
<evidence type="ECO:0000256" key="3">
    <source>
        <dbReference type="ARBA" id="ARBA00022454"/>
    </source>
</evidence>
<keyword evidence="4" id="KW-0132">Cell division</keyword>
<dbReference type="InterPro" id="IPR025977">
    <property type="entry name" value="Cnd3_C"/>
</dbReference>
<dbReference type="Proteomes" id="UP000035642">
    <property type="component" value="Unassembled WGS sequence"/>
</dbReference>
<dbReference type="GO" id="GO:0000796">
    <property type="term" value="C:condensin complex"/>
    <property type="evidence" value="ECO:0007669"/>
    <property type="project" value="InterPro"/>
</dbReference>
<dbReference type="AlphaFoldDB" id="A0A158P8T4"/>
<evidence type="ECO:0000256" key="1">
    <source>
        <dbReference type="ARBA" id="ARBA00004286"/>
    </source>
</evidence>
<dbReference type="SUPFAM" id="SSF48371">
    <property type="entry name" value="ARM repeat"/>
    <property type="match status" value="1"/>
</dbReference>
<protein>
    <submittedName>
        <fullName evidence="11">Cnd3 domain-containing protein</fullName>
    </submittedName>
</protein>
<accession>A0A158P8T4</accession>
<comment type="subcellular location">
    <subcellularLocation>
        <location evidence="1">Chromosome</location>
    </subcellularLocation>
</comment>
<evidence type="ECO:0000256" key="8">
    <source>
        <dbReference type="SAM" id="MobiDB-lite"/>
    </source>
</evidence>
<reference evidence="10" key="1">
    <citation type="submission" date="2012-09" db="EMBL/GenBank/DDBJ databases">
        <authorList>
            <person name="Martin A.A."/>
        </authorList>
    </citation>
    <scope>NUCLEOTIDE SEQUENCE</scope>
</reference>
<dbReference type="WBParaSite" id="ACAC_0000742601-mRNA-1">
    <property type="protein sequence ID" value="ACAC_0000742601-mRNA-1"/>
    <property type="gene ID" value="ACAC_0000742601"/>
</dbReference>
<dbReference type="GO" id="GO:0000793">
    <property type="term" value="C:condensed chromosome"/>
    <property type="evidence" value="ECO:0007669"/>
    <property type="project" value="TreeGrafter"/>
</dbReference>
<dbReference type="InterPro" id="IPR011989">
    <property type="entry name" value="ARM-like"/>
</dbReference>
<evidence type="ECO:0000313" key="10">
    <source>
        <dbReference type="Proteomes" id="UP000035642"/>
    </source>
</evidence>
<comment type="similarity">
    <text evidence="2">Belongs to the CND3 (condensin subunit 3) family.</text>
</comment>
<evidence type="ECO:0000256" key="2">
    <source>
        <dbReference type="ARBA" id="ARBA00006533"/>
    </source>
</evidence>
<dbReference type="GO" id="GO:0005737">
    <property type="term" value="C:cytoplasm"/>
    <property type="evidence" value="ECO:0007669"/>
    <property type="project" value="TreeGrafter"/>
</dbReference>
<dbReference type="STRING" id="6313.A0A158P8T4"/>
<reference evidence="11" key="2">
    <citation type="submission" date="2016-04" db="UniProtKB">
        <authorList>
            <consortium name="WormBaseParasite"/>
        </authorList>
    </citation>
    <scope>IDENTIFICATION</scope>
</reference>
<evidence type="ECO:0000256" key="4">
    <source>
        <dbReference type="ARBA" id="ARBA00022618"/>
    </source>
</evidence>
<keyword evidence="3" id="KW-0158">Chromosome</keyword>
<keyword evidence="7" id="KW-0131">Cell cycle</keyword>
<evidence type="ECO:0000256" key="5">
    <source>
        <dbReference type="ARBA" id="ARBA00022776"/>
    </source>
</evidence>
<dbReference type="InterPro" id="IPR016024">
    <property type="entry name" value="ARM-type_fold"/>
</dbReference>
<keyword evidence="10" id="KW-1185">Reference proteome</keyword>